<keyword evidence="2" id="KW-0812">Transmembrane</keyword>
<dbReference type="Proteomes" id="UP000275348">
    <property type="component" value="Unassembled WGS sequence"/>
</dbReference>
<accession>A0A3L9MIG8</accession>
<feature type="coiled-coil region" evidence="1">
    <location>
        <begin position="58"/>
        <end position="88"/>
    </location>
</feature>
<keyword evidence="1" id="KW-0175">Coiled coil</keyword>
<evidence type="ECO:0000256" key="2">
    <source>
        <dbReference type="SAM" id="Phobius"/>
    </source>
</evidence>
<keyword evidence="2" id="KW-1133">Transmembrane helix</keyword>
<protein>
    <submittedName>
        <fullName evidence="3">Uncharacterized protein</fullName>
    </submittedName>
</protein>
<comment type="caution">
    <text evidence="3">The sequence shown here is derived from an EMBL/GenBank/DDBJ whole genome shotgun (WGS) entry which is preliminary data.</text>
</comment>
<dbReference type="EMBL" id="RDOJ01000007">
    <property type="protein sequence ID" value="RLZ10429.1"/>
    <property type="molecule type" value="Genomic_DNA"/>
</dbReference>
<evidence type="ECO:0000313" key="4">
    <source>
        <dbReference type="Proteomes" id="UP000275348"/>
    </source>
</evidence>
<reference evidence="3 4" key="1">
    <citation type="submission" date="2018-10" db="EMBL/GenBank/DDBJ databases">
        <authorList>
            <person name="Chen X."/>
        </authorList>
    </citation>
    <scope>NUCLEOTIDE SEQUENCE [LARGE SCALE GENOMIC DNA]</scope>
    <source>
        <strain evidence="3 4">YIM 102668</strain>
    </source>
</reference>
<organism evidence="3 4">
    <name type="scientific">Faecalibacter macacae</name>
    <dbReference type="NCBI Taxonomy" id="1859289"/>
    <lineage>
        <taxon>Bacteria</taxon>
        <taxon>Pseudomonadati</taxon>
        <taxon>Bacteroidota</taxon>
        <taxon>Flavobacteriia</taxon>
        <taxon>Flavobacteriales</taxon>
        <taxon>Weeksellaceae</taxon>
        <taxon>Faecalibacter</taxon>
    </lineage>
</organism>
<evidence type="ECO:0000256" key="1">
    <source>
        <dbReference type="SAM" id="Coils"/>
    </source>
</evidence>
<keyword evidence="4" id="KW-1185">Reference proteome</keyword>
<evidence type="ECO:0000313" key="3">
    <source>
        <dbReference type="EMBL" id="RLZ10429.1"/>
    </source>
</evidence>
<dbReference type="RefSeq" id="WP_121934375.1">
    <property type="nucleotide sequence ID" value="NZ_RDOJ01000007.1"/>
</dbReference>
<feature type="transmembrane region" description="Helical" evidence="2">
    <location>
        <begin position="31"/>
        <end position="52"/>
    </location>
</feature>
<dbReference type="AlphaFoldDB" id="A0A3L9MIG8"/>
<name>A0A3L9MIG8_9FLAO</name>
<gene>
    <name evidence="3" type="ORF">EAH69_06465</name>
</gene>
<proteinExistence type="predicted"/>
<keyword evidence="2" id="KW-0472">Membrane</keyword>
<sequence>MKNIDQIQLDKTKYHSEETQKKSSKFDTMGIIENIGGIIIFIVFVLIFRLYLVRFDKIFKNSEKIEDLERQNNQLLEEIREIKELLKKKD</sequence>